<dbReference type="Gene3D" id="3.40.800.10">
    <property type="entry name" value="Ureohydrolase domain"/>
    <property type="match status" value="1"/>
</dbReference>
<evidence type="ECO:0000256" key="3">
    <source>
        <dbReference type="ARBA" id="ARBA00022801"/>
    </source>
</evidence>
<evidence type="ECO:0000256" key="1">
    <source>
        <dbReference type="ARBA" id="ARBA00009227"/>
    </source>
</evidence>
<feature type="binding site" evidence="4">
    <location>
        <position position="247"/>
    </location>
    <ligand>
        <name>Mn(2+)</name>
        <dbReference type="ChEBI" id="CHEBI:29035"/>
        <label>1</label>
    </ligand>
</feature>
<feature type="binding site" evidence="4">
    <location>
        <position position="163"/>
    </location>
    <ligand>
        <name>Mn(2+)</name>
        <dbReference type="ChEBI" id="CHEBI:29035"/>
        <label>1</label>
    </ligand>
</feature>
<keyword evidence="7" id="KW-1185">Reference proteome</keyword>
<feature type="binding site" evidence="4">
    <location>
        <position position="165"/>
    </location>
    <ligand>
        <name>Mn(2+)</name>
        <dbReference type="ChEBI" id="CHEBI:29035"/>
        <label>1</label>
    </ligand>
</feature>
<feature type="binding site" evidence="4">
    <location>
        <position position="138"/>
    </location>
    <ligand>
        <name>Mn(2+)</name>
        <dbReference type="ChEBI" id="CHEBI:29035"/>
        <label>1</label>
    </ligand>
</feature>
<dbReference type="RefSeq" id="WP_074734291.1">
    <property type="nucleotide sequence ID" value="NZ_FNNP01000001.1"/>
</dbReference>
<dbReference type="PIRSF" id="PIRSF036979">
    <property type="entry name" value="Arginase"/>
    <property type="match status" value="1"/>
</dbReference>
<organism evidence="6 7">
    <name type="scientific">Ruegeria halocynthiae</name>
    <dbReference type="NCBI Taxonomy" id="985054"/>
    <lineage>
        <taxon>Bacteria</taxon>
        <taxon>Pseudomonadati</taxon>
        <taxon>Pseudomonadota</taxon>
        <taxon>Alphaproteobacteria</taxon>
        <taxon>Rhodobacterales</taxon>
        <taxon>Roseobacteraceae</taxon>
        <taxon>Ruegeria</taxon>
    </lineage>
</organism>
<dbReference type="InterPro" id="IPR023696">
    <property type="entry name" value="Ureohydrolase_dom_sf"/>
</dbReference>
<comment type="cofactor">
    <cofactor evidence="4">
        <name>Mn(2+)</name>
        <dbReference type="ChEBI" id="CHEBI:29035"/>
    </cofactor>
    <text evidence="4">Binds 2 manganese ions per subunit.</text>
</comment>
<dbReference type="InterPro" id="IPR006035">
    <property type="entry name" value="Ureohydrolase"/>
</dbReference>
<dbReference type="NCBIfam" id="TIGR01230">
    <property type="entry name" value="agmatinase"/>
    <property type="match status" value="1"/>
</dbReference>
<keyword evidence="3 5" id="KW-0378">Hydrolase</keyword>
<reference evidence="7" key="1">
    <citation type="submission" date="2016-10" db="EMBL/GenBank/DDBJ databases">
        <authorList>
            <person name="Varghese N."/>
            <person name="Submissions S."/>
        </authorList>
    </citation>
    <scope>NUCLEOTIDE SEQUENCE [LARGE SCALE GENOMIC DNA]</scope>
    <source>
        <strain evidence="7">DSM 27839</strain>
    </source>
</reference>
<evidence type="ECO:0000256" key="2">
    <source>
        <dbReference type="ARBA" id="ARBA00022723"/>
    </source>
</evidence>
<dbReference type="Pfam" id="PF00491">
    <property type="entry name" value="Arginase"/>
    <property type="match status" value="1"/>
</dbReference>
<dbReference type="GO" id="GO:0033389">
    <property type="term" value="P:putrescine biosynthetic process from arginine, via agmatine"/>
    <property type="evidence" value="ECO:0007669"/>
    <property type="project" value="TreeGrafter"/>
</dbReference>
<dbReference type="GO" id="GO:0046872">
    <property type="term" value="F:metal ion binding"/>
    <property type="evidence" value="ECO:0007669"/>
    <property type="project" value="UniProtKB-KW"/>
</dbReference>
<name>A0A1H2ST91_9RHOB</name>
<dbReference type="SUPFAM" id="SSF52768">
    <property type="entry name" value="Arginase/deacetylase"/>
    <property type="match status" value="1"/>
</dbReference>
<dbReference type="PANTHER" id="PTHR11358:SF26">
    <property type="entry name" value="GUANIDINO ACID HYDROLASE, MITOCHONDRIAL"/>
    <property type="match status" value="1"/>
</dbReference>
<dbReference type="PROSITE" id="PS01053">
    <property type="entry name" value="ARGINASE_1"/>
    <property type="match status" value="1"/>
</dbReference>
<dbReference type="InterPro" id="IPR005925">
    <property type="entry name" value="Agmatinase-rel"/>
</dbReference>
<evidence type="ECO:0000313" key="7">
    <source>
        <dbReference type="Proteomes" id="UP000183400"/>
    </source>
</evidence>
<keyword evidence="2 4" id="KW-0479">Metal-binding</keyword>
<keyword evidence="4" id="KW-0464">Manganese</keyword>
<feature type="binding site" evidence="4">
    <location>
        <position position="161"/>
    </location>
    <ligand>
        <name>Mn(2+)</name>
        <dbReference type="ChEBI" id="CHEBI:29035"/>
        <label>1</label>
    </ligand>
</feature>
<evidence type="ECO:0000313" key="6">
    <source>
        <dbReference type="EMBL" id="SDW34675.1"/>
    </source>
</evidence>
<protein>
    <submittedName>
        <fullName evidence="6">Agmatinase</fullName>
    </submittedName>
</protein>
<dbReference type="NCBIfam" id="NF002564">
    <property type="entry name" value="PRK02190.1"/>
    <property type="match status" value="1"/>
</dbReference>
<dbReference type="CDD" id="cd11592">
    <property type="entry name" value="Agmatinase_PAH"/>
    <property type="match status" value="1"/>
</dbReference>
<dbReference type="AlphaFoldDB" id="A0A1H2ST91"/>
<dbReference type="GO" id="GO:0008783">
    <property type="term" value="F:agmatinase activity"/>
    <property type="evidence" value="ECO:0007669"/>
    <property type="project" value="TreeGrafter"/>
</dbReference>
<comment type="similarity">
    <text evidence="1">Belongs to the arginase family. Agmatinase subfamily.</text>
</comment>
<evidence type="ECO:0000256" key="4">
    <source>
        <dbReference type="PIRSR" id="PIRSR036979-1"/>
    </source>
</evidence>
<dbReference type="OrthoDB" id="9788689at2"/>
<dbReference type="Proteomes" id="UP000183400">
    <property type="component" value="Unassembled WGS sequence"/>
</dbReference>
<dbReference type="PANTHER" id="PTHR11358">
    <property type="entry name" value="ARGINASE/AGMATINASE"/>
    <property type="match status" value="1"/>
</dbReference>
<dbReference type="STRING" id="985054.SAMN05444358_101573"/>
<dbReference type="InterPro" id="IPR020855">
    <property type="entry name" value="Ureohydrolase_Mn_BS"/>
</dbReference>
<evidence type="ECO:0000256" key="5">
    <source>
        <dbReference type="RuleBase" id="RU003684"/>
    </source>
</evidence>
<proteinExistence type="inferred from homology"/>
<dbReference type="PROSITE" id="PS51409">
    <property type="entry name" value="ARGINASE_2"/>
    <property type="match status" value="1"/>
</dbReference>
<dbReference type="EMBL" id="FNNP01000001">
    <property type="protein sequence ID" value="SDW34675.1"/>
    <property type="molecule type" value="Genomic_DNA"/>
</dbReference>
<accession>A0A1H2ST91</accession>
<sequence length="322" mass="34657">MDSETSAFEVDAAFTRTNLKGSQIESSYAGALSFMRRKYTKDLSGVDVAVTGVPFDLSVSNRPGTRFGPEAIRKASAQHSWGPVWPWRFDPFDTLATIDFGDCAFDWGAPGDIPACIEQHIARIIANGASSLVLGGDHFTTYPTLKAFAAKYGPIGLVQFDAHRDVEPDEGGRIDHGSMFNYAVREGLIDPARTIQVGIRTCFEGEETYGMKVVYADEVHTSSATGIANMIKERVGDGPSYLTFDIDCLDPSTAPGTGTPVPGGLTSYQALAIIRELKGLDFLGMDVVEVSPPFDHAEMTSNAAAMVAIELLCLKAWAKGAR</sequence>
<gene>
    <name evidence="6" type="ORF">SAMN05444358_101573</name>
</gene>
<feature type="binding site" evidence="4">
    <location>
        <position position="245"/>
    </location>
    <ligand>
        <name>Mn(2+)</name>
        <dbReference type="ChEBI" id="CHEBI:29035"/>
        <label>1</label>
    </ligand>
</feature>